<dbReference type="AlphaFoldDB" id="A0ABD1Y9M1"/>
<keyword evidence="2" id="KW-1185">Reference proteome</keyword>
<evidence type="ECO:0000313" key="2">
    <source>
        <dbReference type="Proteomes" id="UP001605036"/>
    </source>
</evidence>
<evidence type="ECO:0000313" key="1">
    <source>
        <dbReference type="EMBL" id="KAL2623109.1"/>
    </source>
</evidence>
<accession>A0ABD1Y9M1</accession>
<dbReference type="Proteomes" id="UP001605036">
    <property type="component" value="Unassembled WGS sequence"/>
</dbReference>
<gene>
    <name evidence="1" type="ORF">R1flu_003314</name>
</gene>
<name>A0ABD1Y9M1_9MARC</name>
<sequence length="108" mass="12335">MQTSNGVPLVDSPSNRKALVSIHQFYRYVYLPPIKSSAAGKGWQGVLPMTYEKASLIFKETRERTNLQLQHMLRIGIGAINPRLIARITRPVRQKDRLLQNLEDIFCA</sequence>
<dbReference type="EMBL" id="JBHFFA010000006">
    <property type="protein sequence ID" value="KAL2623109.1"/>
    <property type="molecule type" value="Genomic_DNA"/>
</dbReference>
<proteinExistence type="predicted"/>
<protein>
    <recommendedName>
        <fullName evidence="3">Integrase</fullName>
    </recommendedName>
</protein>
<organism evidence="1 2">
    <name type="scientific">Riccia fluitans</name>
    <dbReference type="NCBI Taxonomy" id="41844"/>
    <lineage>
        <taxon>Eukaryota</taxon>
        <taxon>Viridiplantae</taxon>
        <taxon>Streptophyta</taxon>
        <taxon>Embryophyta</taxon>
        <taxon>Marchantiophyta</taxon>
        <taxon>Marchantiopsida</taxon>
        <taxon>Marchantiidae</taxon>
        <taxon>Marchantiales</taxon>
        <taxon>Ricciaceae</taxon>
        <taxon>Riccia</taxon>
    </lineage>
</organism>
<reference evidence="1 2" key="1">
    <citation type="submission" date="2024-09" db="EMBL/GenBank/DDBJ databases">
        <title>Chromosome-scale assembly of Riccia fluitans.</title>
        <authorList>
            <person name="Paukszto L."/>
            <person name="Sawicki J."/>
            <person name="Karawczyk K."/>
            <person name="Piernik-Szablinska J."/>
            <person name="Szczecinska M."/>
            <person name="Mazdziarz M."/>
        </authorList>
    </citation>
    <scope>NUCLEOTIDE SEQUENCE [LARGE SCALE GENOMIC DNA]</scope>
    <source>
        <strain evidence="1">Rf_01</strain>
        <tissue evidence="1">Aerial parts of the thallus</tissue>
    </source>
</reference>
<evidence type="ECO:0008006" key="3">
    <source>
        <dbReference type="Google" id="ProtNLM"/>
    </source>
</evidence>
<comment type="caution">
    <text evidence="1">The sequence shown here is derived from an EMBL/GenBank/DDBJ whole genome shotgun (WGS) entry which is preliminary data.</text>
</comment>